<protein>
    <submittedName>
        <fullName evidence="8">Molybdate ABC transporter substrate-binding protein</fullName>
    </submittedName>
</protein>
<dbReference type="EMBL" id="PXYG01000001">
    <property type="protein sequence ID" value="PSJ47270.1"/>
    <property type="molecule type" value="Genomic_DNA"/>
</dbReference>
<dbReference type="AlphaFoldDB" id="A0A2P7RAR6"/>
<dbReference type="FunFam" id="3.40.190.10:FF:000035">
    <property type="entry name" value="Molybdate ABC transporter substrate-binding protein"/>
    <property type="match status" value="1"/>
</dbReference>
<comment type="caution">
    <text evidence="8">The sequence shown here is derived from an EMBL/GenBank/DDBJ whole genome shotgun (WGS) entry which is preliminary data.</text>
</comment>
<keyword evidence="3 6" id="KW-0479">Metal-binding</keyword>
<dbReference type="SUPFAM" id="SSF53850">
    <property type="entry name" value="Periplasmic binding protein-like II"/>
    <property type="match status" value="1"/>
</dbReference>
<dbReference type="CDD" id="cd13539">
    <property type="entry name" value="PBP2_AvModA"/>
    <property type="match status" value="1"/>
</dbReference>
<dbReference type="PANTHER" id="PTHR30632">
    <property type="entry name" value="MOLYBDATE-BINDING PERIPLASMIC PROTEIN"/>
    <property type="match status" value="1"/>
</dbReference>
<dbReference type="RefSeq" id="WP_106727688.1">
    <property type="nucleotide sequence ID" value="NZ_PXYG01000001.1"/>
</dbReference>
<comment type="similarity">
    <text evidence="1">Belongs to the bacterial solute-binding protein ModA family.</text>
</comment>
<dbReference type="Proteomes" id="UP000240243">
    <property type="component" value="Unassembled WGS sequence"/>
</dbReference>
<keyword evidence="4 7" id="KW-0732">Signal</keyword>
<dbReference type="NCBIfam" id="TIGR01256">
    <property type="entry name" value="modA"/>
    <property type="match status" value="1"/>
</dbReference>
<keyword evidence="2 6" id="KW-0500">Molybdenum</keyword>
<feature type="binding site" evidence="6">
    <location>
        <position position="167"/>
    </location>
    <ligand>
        <name>molybdate</name>
        <dbReference type="ChEBI" id="CHEBI:36264"/>
    </ligand>
</feature>
<name>A0A2P7RAR6_9GAMM</name>
<dbReference type="GO" id="GO:0015689">
    <property type="term" value="P:molybdate ion transport"/>
    <property type="evidence" value="ECO:0007669"/>
    <property type="project" value="InterPro"/>
</dbReference>
<dbReference type="Pfam" id="PF13531">
    <property type="entry name" value="SBP_bac_11"/>
    <property type="match status" value="1"/>
</dbReference>
<dbReference type="PIRSF" id="PIRSF004846">
    <property type="entry name" value="ModA"/>
    <property type="match status" value="1"/>
</dbReference>
<feature type="chain" id="PRO_5015137415" evidence="7">
    <location>
        <begin position="23"/>
        <end position="258"/>
    </location>
</feature>
<evidence type="ECO:0000256" key="1">
    <source>
        <dbReference type="ARBA" id="ARBA00009175"/>
    </source>
</evidence>
<evidence type="ECO:0000313" key="8">
    <source>
        <dbReference type="EMBL" id="PSJ47270.1"/>
    </source>
</evidence>
<evidence type="ECO:0000256" key="7">
    <source>
        <dbReference type="SAM" id="SignalP"/>
    </source>
</evidence>
<evidence type="ECO:0000256" key="3">
    <source>
        <dbReference type="ARBA" id="ARBA00022723"/>
    </source>
</evidence>
<reference evidence="8 9" key="1">
    <citation type="submission" date="2018-03" db="EMBL/GenBank/DDBJ databases">
        <title>The draft genome of Zobellella sp. 59N8.</title>
        <authorList>
            <person name="Liu L."/>
            <person name="Li L."/>
            <person name="Zhang X."/>
            <person name="Liang L."/>
            <person name="Wang T."/>
        </authorList>
    </citation>
    <scope>NUCLEOTIDE SEQUENCE [LARGE SCALE GENOMIC DNA]</scope>
    <source>
        <strain evidence="8 9">59N8</strain>
    </source>
</reference>
<proteinExistence type="inferred from homology"/>
<dbReference type="InterPro" id="IPR044084">
    <property type="entry name" value="AvModA-like_subst-bd"/>
</dbReference>
<dbReference type="GO" id="GO:1901359">
    <property type="term" value="F:tungstate binding"/>
    <property type="evidence" value="ECO:0007669"/>
    <property type="project" value="UniProtKB-ARBA"/>
</dbReference>
<dbReference type="OrthoDB" id="9785015at2"/>
<dbReference type="InterPro" id="IPR050682">
    <property type="entry name" value="ModA/WtpA"/>
</dbReference>
<accession>A0A2P7RAR6</accession>
<evidence type="ECO:0000256" key="2">
    <source>
        <dbReference type="ARBA" id="ARBA00022505"/>
    </source>
</evidence>
<gene>
    <name evidence="8" type="primary">modA</name>
    <name evidence="8" type="ORF">C7H85_00045</name>
</gene>
<organism evidence="8 9">
    <name type="scientific">Zobellella endophytica</name>
    <dbReference type="NCBI Taxonomy" id="2116700"/>
    <lineage>
        <taxon>Bacteria</taxon>
        <taxon>Pseudomonadati</taxon>
        <taxon>Pseudomonadota</taxon>
        <taxon>Gammaproteobacteria</taxon>
        <taxon>Aeromonadales</taxon>
        <taxon>Aeromonadaceae</taxon>
        <taxon>Zobellella</taxon>
    </lineage>
</organism>
<evidence type="ECO:0000256" key="5">
    <source>
        <dbReference type="ARBA" id="ARBA00062515"/>
    </source>
</evidence>
<keyword evidence="9" id="KW-1185">Reference proteome</keyword>
<evidence type="ECO:0000256" key="6">
    <source>
        <dbReference type="PIRSR" id="PIRSR004846-1"/>
    </source>
</evidence>
<evidence type="ECO:0000256" key="4">
    <source>
        <dbReference type="ARBA" id="ARBA00022729"/>
    </source>
</evidence>
<dbReference type="InterPro" id="IPR005950">
    <property type="entry name" value="ModA"/>
</dbReference>
<feature type="binding site" evidence="6">
    <location>
        <position position="59"/>
    </location>
    <ligand>
        <name>molybdate</name>
        <dbReference type="ChEBI" id="CHEBI:36264"/>
    </ligand>
</feature>
<evidence type="ECO:0000313" key="9">
    <source>
        <dbReference type="Proteomes" id="UP000240243"/>
    </source>
</evidence>
<sequence>MNTRFRCSLLVGLLTTATSLSADEVRVAVATNFIDVMTHLSRQFEAETGHKVILSSGATGKLYAQIKNEAPFDAFFSADEERPLLLEQEGVAMPGSRFTYALGKLVLWSPDPDYIDEDQSALREKRFRFLSIANPATAPYGRAAREVLEQLGLWDELSEQTVRGENIGQAYQYVYSGNAQLGFVAKAQVYRQGEYADGSYWQVPDELYSPIVQQAVLLQDSEAARALLDHVRSPQTVELIESYGYGAEAGEPVARHAH</sequence>
<dbReference type="Gene3D" id="3.40.190.10">
    <property type="entry name" value="Periplasmic binding protein-like II"/>
    <property type="match status" value="2"/>
</dbReference>
<feature type="signal peptide" evidence="7">
    <location>
        <begin position="1"/>
        <end position="22"/>
    </location>
</feature>
<dbReference type="GO" id="GO:0030973">
    <property type="term" value="F:molybdate ion binding"/>
    <property type="evidence" value="ECO:0007669"/>
    <property type="project" value="InterPro"/>
</dbReference>
<dbReference type="GO" id="GO:0046872">
    <property type="term" value="F:metal ion binding"/>
    <property type="evidence" value="ECO:0007669"/>
    <property type="project" value="UniProtKB-KW"/>
</dbReference>
<comment type="subunit">
    <text evidence="5">The complex is composed of two ATP-binding proteins (ModC), two transmembrane proteins (ModB) and a solute-binding protein (ModA).</text>
</comment>
<dbReference type="PANTHER" id="PTHR30632:SF14">
    <property type="entry name" value="TUNGSTATE_MOLYBDATE_CHROMATE-BINDING PROTEIN MODA"/>
    <property type="match status" value="1"/>
</dbReference>